<feature type="region of interest" description="Disordered" evidence="1">
    <location>
        <begin position="30"/>
        <end position="105"/>
    </location>
</feature>
<comment type="caution">
    <text evidence="2">The sequence shown here is derived from an EMBL/GenBank/DDBJ whole genome shotgun (WGS) entry which is preliminary data.</text>
</comment>
<evidence type="ECO:0008006" key="4">
    <source>
        <dbReference type="Google" id="ProtNLM"/>
    </source>
</evidence>
<evidence type="ECO:0000313" key="3">
    <source>
        <dbReference type="Proteomes" id="UP000034704"/>
    </source>
</evidence>
<dbReference type="Proteomes" id="UP000034704">
    <property type="component" value="Unassembled WGS sequence"/>
</dbReference>
<organism evidence="2 3">
    <name type="scientific">Candidatus Nomurabacteria bacterium GW2011_GWC2_42_20</name>
    <dbReference type="NCBI Taxonomy" id="1618756"/>
    <lineage>
        <taxon>Bacteria</taxon>
        <taxon>Candidatus Nomuraibacteriota</taxon>
    </lineage>
</organism>
<dbReference type="InterPro" id="IPR022236">
    <property type="entry name" value="DUF3761"/>
</dbReference>
<reference evidence="2 3" key="1">
    <citation type="journal article" date="2015" name="Nature">
        <title>rRNA introns, odd ribosomes, and small enigmatic genomes across a large radiation of phyla.</title>
        <authorList>
            <person name="Brown C.T."/>
            <person name="Hug L.A."/>
            <person name="Thomas B.C."/>
            <person name="Sharon I."/>
            <person name="Castelle C.J."/>
            <person name="Singh A."/>
            <person name="Wilkins M.J."/>
            <person name="Williams K.H."/>
            <person name="Banfield J.F."/>
        </authorList>
    </citation>
    <scope>NUCLEOTIDE SEQUENCE [LARGE SCALE GENOMIC DNA]</scope>
</reference>
<dbReference type="AlphaFoldDB" id="A0A0G0ZG08"/>
<proteinExistence type="predicted"/>
<feature type="compositionally biased region" description="Polar residues" evidence="1">
    <location>
        <begin position="30"/>
        <end position="56"/>
    </location>
</feature>
<sequence length="140" mass="15096">MDPQNTRPWYQKKRYLIPVGVVVLMTLSDGSNTPQNQPTQGVTPATYQTEVHANTTSQSPQPPASSESITQKSVVPSTYTSPGLSNDNYYTNSAGNEVHSPAYSNTVPDGASAQCRDGTYSFSQSRRGTCSHHGGVSVWL</sequence>
<dbReference type="STRING" id="1618756.UV12_C0006G0023"/>
<feature type="region of interest" description="Disordered" evidence="1">
    <location>
        <begin position="121"/>
        <end position="140"/>
    </location>
</feature>
<evidence type="ECO:0000256" key="1">
    <source>
        <dbReference type="SAM" id="MobiDB-lite"/>
    </source>
</evidence>
<name>A0A0G0ZG08_9BACT</name>
<accession>A0A0G0ZG08</accession>
<evidence type="ECO:0000313" key="2">
    <source>
        <dbReference type="EMBL" id="KKS47599.1"/>
    </source>
</evidence>
<gene>
    <name evidence="2" type="ORF">UV12_C0006G0023</name>
</gene>
<feature type="compositionally biased region" description="Polar residues" evidence="1">
    <location>
        <begin position="69"/>
        <end position="95"/>
    </location>
</feature>
<dbReference type="Pfam" id="PF12587">
    <property type="entry name" value="DUF3761"/>
    <property type="match status" value="1"/>
</dbReference>
<dbReference type="EMBL" id="LCDG01000006">
    <property type="protein sequence ID" value="KKS47599.1"/>
    <property type="molecule type" value="Genomic_DNA"/>
</dbReference>
<protein>
    <recommendedName>
        <fullName evidence="4">DUF3761 domain-containing protein</fullName>
    </recommendedName>
</protein>